<keyword evidence="2" id="KW-1185">Reference proteome</keyword>
<evidence type="ECO:0000313" key="2">
    <source>
        <dbReference type="Proteomes" id="UP000270094"/>
    </source>
</evidence>
<organism evidence="1 2">
    <name type="scientific">Strongylus vulgaris</name>
    <name type="common">Blood worm</name>
    <dbReference type="NCBI Taxonomy" id="40348"/>
    <lineage>
        <taxon>Eukaryota</taxon>
        <taxon>Metazoa</taxon>
        <taxon>Ecdysozoa</taxon>
        <taxon>Nematoda</taxon>
        <taxon>Chromadorea</taxon>
        <taxon>Rhabditida</taxon>
        <taxon>Rhabditina</taxon>
        <taxon>Rhabditomorpha</taxon>
        <taxon>Strongyloidea</taxon>
        <taxon>Strongylidae</taxon>
        <taxon>Strongylus</taxon>
    </lineage>
</organism>
<dbReference type="OrthoDB" id="5984008at2759"/>
<dbReference type="AlphaFoldDB" id="A0A3P7JG74"/>
<gene>
    <name evidence="1" type="ORF">SVUK_LOCUS10085</name>
</gene>
<protein>
    <submittedName>
        <fullName evidence="1">Uncharacterized protein</fullName>
    </submittedName>
</protein>
<name>A0A3P7JG74_STRVU</name>
<sequence length="170" mass="20000">MWNLNRIGLAFYDFRARHHSYFREKLLFTFVVCDEMKLGFMTMLAGTHTYNYGVYQAIADSMMVKEKAIFKKEVLTGLCMECSSISTQNKWGTICLWIILGPVHVIVDLEGGYRMRMFLRALEESVLVKKEYHYVFANFEMEDADLASFHYSLINITGFQMFDRMDKKFV</sequence>
<evidence type="ECO:0000313" key="1">
    <source>
        <dbReference type="EMBL" id="VDM75087.1"/>
    </source>
</evidence>
<dbReference type="Proteomes" id="UP000270094">
    <property type="component" value="Unassembled WGS sequence"/>
</dbReference>
<dbReference type="EMBL" id="UYYB01094913">
    <property type="protein sequence ID" value="VDM75087.1"/>
    <property type="molecule type" value="Genomic_DNA"/>
</dbReference>
<proteinExistence type="predicted"/>
<reference evidence="1 2" key="1">
    <citation type="submission" date="2018-11" db="EMBL/GenBank/DDBJ databases">
        <authorList>
            <consortium name="Pathogen Informatics"/>
        </authorList>
    </citation>
    <scope>NUCLEOTIDE SEQUENCE [LARGE SCALE GENOMIC DNA]</scope>
</reference>
<accession>A0A3P7JG74</accession>
<dbReference type="Gene3D" id="3.40.50.2300">
    <property type="match status" value="1"/>
</dbReference>